<organism evidence="2 3">
    <name type="scientific">Marinobacter profundi</name>
    <dbReference type="NCBI Taxonomy" id="2666256"/>
    <lineage>
        <taxon>Bacteria</taxon>
        <taxon>Pseudomonadati</taxon>
        <taxon>Pseudomonadota</taxon>
        <taxon>Gammaproteobacteria</taxon>
        <taxon>Pseudomonadales</taxon>
        <taxon>Marinobacteraceae</taxon>
        <taxon>Marinobacter</taxon>
    </lineage>
</organism>
<keyword evidence="3" id="KW-1185">Reference proteome</keyword>
<dbReference type="AlphaFoldDB" id="A0A2G1UGI9"/>
<accession>A0A2G1UGI9</accession>
<evidence type="ECO:0000256" key="1">
    <source>
        <dbReference type="SAM" id="SignalP"/>
    </source>
</evidence>
<evidence type="ECO:0008006" key="4">
    <source>
        <dbReference type="Google" id="ProtNLM"/>
    </source>
</evidence>
<dbReference type="RefSeq" id="WP_099616047.1">
    <property type="nucleotide sequence ID" value="NZ_KZ319380.1"/>
</dbReference>
<gene>
    <name evidence="2" type="ORF">CLH61_17705</name>
</gene>
<proteinExistence type="predicted"/>
<comment type="caution">
    <text evidence="2">The sequence shown here is derived from an EMBL/GenBank/DDBJ whole genome shotgun (WGS) entry which is preliminary data.</text>
</comment>
<feature type="signal peptide" evidence="1">
    <location>
        <begin position="1"/>
        <end position="26"/>
    </location>
</feature>
<dbReference type="Proteomes" id="UP000231409">
    <property type="component" value="Unassembled WGS sequence"/>
</dbReference>
<reference evidence="2 3" key="1">
    <citation type="submission" date="2017-09" db="EMBL/GenBank/DDBJ databases">
        <title>The draft genome sequences of Marinobacter sp. PWS21.</title>
        <authorList>
            <person name="Cao J."/>
        </authorList>
    </citation>
    <scope>NUCLEOTIDE SEQUENCE [LARGE SCALE GENOMIC DNA]</scope>
    <source>
        <strain evidence="2 3">PWS21</strain>
    </source>
</reference>
<keyword evidence="1" id="KW-0732">Signal</keyword>
<evidence type="ECO:0000313" key="2">
    <source>
        <dbReference type="EMBL" id="PHQ13587.1"/>
    </source>
</evidence>
<evidence type="ECO:0000313" key="3">
    <source>
        <dbReference type="Proteomes" id="UP000231409"/>
    </source>
</evidence>
<name>A0A2G1UGI9_9GAMM</name>
<feature type="chain" id="PRO_5013800522" description="DUF305 domain-containing protein" evidence="1">
    <location>
        <begin position="27"/>
        <end position="101"/>
    </location>
</feature>
<protein>
    <recommendedName>
        <fullName evidence="4">DUF305 domain-containing protein</fullName>
    </recommendedName>
</protein>
<sequence>MRNSNLKLTVTAAVLAGSVALFSALAHGEGAGMMAGHSEHSGMMSSHGMEGMGGMMGMMNMMSDMSPEDRKAMTEACMKMMQAHGGDAMPGGMKDKDTGAK</sequence>
<dbReference type="EMBL" id="NTFH01000020">
    <property type="protein sequence ID" value="PHQ13587.1"/>
    <property type="molecule type" value="Genomic_DNA"/>
</dbReference>